<dbReference type="Proteomes" id="UP000078200">
    <property type="component" value="Unassembled WGS sequence"/>
</dbReference>
<evidence type="ECO:0000256" key="4">
    <source>
        <dbReference type="ARBA" id="ARBA00032988"/>
    </source>
</evidence>
<dbReference type="PANTHER" id="PTHR23200">
    <property type="entry name" value="METALLO-BETA-LACTAMASE DOMAIN-CONTAINING PROTEIN 1"/>
    <property type="match status" value="1"/>
</dbReference>
<sequence>MSNKVSILSVGYSRPDTDDTNSMRANCSSTLIQTSNGVNVVVDTMTSWDGELLQQNLKKHKLEPKDIHYVVCSHGHSDHIGCNYLFTNAIWHFVGTCVSKRDRYLNWNFNEHFQLDGNNVFVLHTPGHTMSCVSVVINDTNLGETVGVCGDLFERKEDILDERIWLEAGSEDPKQQMANRIKMLEMCSYIIPGHGHGFEVTHDMTAKLKTQMV</sequence>
<dbReference type="InterPro" id="IPR001279">
    <property type="entry name" value="Metallo-B-lactamas"/>
</dbReference>
<evidence type="ECO:0000259" key="7">
    <source>
        <dbReference type="SMART" id="SM00849"/>
    </source>
</evidence>
<dbReference type="Pfam" id="PF00753">
    <property type="entry name" value="Lactamase_B"/>
    <property type="match status" value="1"/>
</dbReference>
<reference evidence="8" key="1">
    <citation type="submission" date="2020-05" db="UniProtKB">
        <authorList>
            <consortium name="EnsemblMetazoa"/>
        </authorList>
    </citation>
    <scope>IDENTIFICATION</scope>
    <source>
        <strain evidence="8">TTRI</strain>
    </source>
</reference>
<dbReference type="SUPFAM" id="SSF56281">
    <property type="entry name" value="Metallo-hydrolase/oxidoreductase"/>
    <property type="match status" value="1"/>
</dbReference>
<protein>
    <recommendedName>
        <fullName evidence="3">Metallo-beta-lactamase domain-containing protein 1</fullName>
    </recommendedName>
    <alternativeName>
        <fullName evidence="4">Endoribonuclease MBLAC1</fullName>
    </alternativeName>
</protein>
<evidence type="ECO:0000256" key="1">
    <source>
        <dbReference type="ARBA" id="ARBA00004514"/>
    </source>
</evidence>
<evidence type="ECO:0000256" key="3">
    <source>
        <dbReference type="ARBA" id="ARBA00014856"/>
    </source>
</evidence>
<dbReference type="AlphaFoldDB" id="A0A1A9VR79"/>
<evidence type="ECO:0000256" key="5">
    <source>
        <dbReference type="ARBA" id="ARBA00044690"/>
    </source>
</evidence>
<dbReference type="EnsemblMetazoa" id="GAUT044958-RA">
    <property type="protein sequence ID" value="GAUT044958-PA"/>
    <property type="gene ID" value="GAUT044958"/>
</dbReference>
<comment type="subcellular location">
    <subcellularLocation>
        <location evidence="1">Cytoplasm</location>
        <location evidence="1">Cytosol</location>
    </subcellularLocation>
</comment>
<dbReference type="CDD" id="cd07711">
    <property type="entry name" value="MBLAC1-like_MBL-fold"/>
    <property type="match status" value="1"/>
</dbReference>
<keyword evidence="9" id="KW-1185">Reference proteome</keyword>
<organism evidence="8 9">
    <name type="scientific">Glossina austeni</name>
    <name type="common">Savannah tsetse fly</name>
    <dbReference type="NCBI Taxonomy" id="7395"/>
    <lineage>
        <taxon>Eukaryota</taxon>
        <taxon>Metazoa</taxon>
        <taxon>Ecdysozoa</taxon>
        <taxon>Arthropoda</taxon>
        <taxon>Hexapoda</taxon>
        <taxon>Insecta</taxon>
        <taxon>Pterygota</taxon>
        <taxon>Neoptera</taxon>
        <taxon>Endopterygota</taxon>
        <taxon>Diptera</taxon>
        <taxon>Brachycera</taxon>
        <taxon>Muscomorpha</taxon>
        <taxon>Hippoboscoidea</taxon>
        <taxon>Glossinidae</taxon>
        <taxon>Glossina</taxon>
    </lineage>
</organism>
<proteinExistence type="predicted"/>
<dbReference type="STRING" id="7395.A0A1A9VR79"/>
<comment type="subunit">
    <text evidence="2">Homodimer.</text>
</comment>
<comment type="catalytic activity">
    <reaction evidence="5">
        <text>a ribonucleotidyl-ribonucleotide-RNA + H2O = a 3'-end ribonucleotide-RNA + a 5'-end 5'-phospho-ribonucleoside-RNA + H(+)</text>
        <dbReference type="Rhea" id="RHEA:68096"/>
        <dbReference type="Rhea" id="RHEA-COMP:15179"/>
        <dbReference type="Rhea" id="RHEA-COMP:17355"/>
        <dbReference type="Rhea" id="RHEA-COMP:17428"/>
        <dbReference type="ChEBI" id="CHEBI:15377"/>
        <dbReference type="ChEBI" id="CHEBI:15378"/>
        <dbReference type="ChEBI" id="CHEBI:74896"/>
        <dbReference type="ChEBI" id="CHEBI:138282"/>
        <dbReference type="ChEBI" id="CHEBI:173118"/>
    </reaction>
    <physiologicalReaction direction="left-to-right" evidence="5">
        <dbReference type="Rhea" id="RHEA:68097"/>
    </physiologicalReaction>
</comment>
<dbReference type="PANTHER" id="PTHR23200:SF48">
    <property type="entry name" value="METALLO-BETA-LACTAMASE DOMAIN-CONTAINING PROTEIN 1"/>
    <property type="match status" value="1"/>
</dbReference>
<accession>A0A1A9VR79</accession>
<evidence type="ECO:0000256" key="6">
    <source>
        <dbReference type="ARBA" id="ARBA00045869"/>
    </source>
</evidence>
<comment type="function">
    <text evidence="6">Endoribonuclease that catalyzes the hydrolysis of histone-coding pre-mRNA 3'-end. Involved in histone pre-mRNA processing during the S-phase of the cell cycle, which is required for entering/progressing through S-phase. Cleaves histone pre-mRNA at a major and a minor cleavage site after the 5'-ACCCA-3' and the 5'-ACCCACA-3' sequence, respectively, and located downstream of the stem-loop. May require the presence of the HDE element located at the histone pre-RNA 3'-end to avoid non-specific cleavage.</text>
</comment>
<feature type="domain" description="Metallo-beta-lactamase" evidence="7">
    <location>
        <begin position="26"/>
        <end position="194"/>
    </location>
</feature>
<dbReference type="Gene3D" id="3.60.15.10">
    <property type="entry name" value="Ribonuclease Z/Hydroxyacylglutathione hydrolase-like"/>
    <property type="match status" value="1"/>
</dbReference>
<dbReference type="VEuPathDB" id="VectorBase:GAUT044958"/>
<dbReference type="GO" id="GO:0005829">
    <property type="term" value="C:cytosol"/>
    <property type="evidence" value="ECO:0007669"/>
    <property type="project" value="UniProtKB-SubCell"/>
</dbReference>
<name>A0A1A9VR79_GLOAU</name>
<dbReference type="InterPro" id="IPR039344">
    <property type="entry name" value="MBLAC1"/>
</dbReference>
<evidence type="ECO:0000313" key="8">
    <source>
        <dbReference type="EnsemblMetazoa" id="GAUT044958-PA"/>
    </source>
</evidence>
<dbReference type="SMART" id="SM00849">
    <property type="entry name" value="Lactamase_B"/>
    <property type="match status" value="1"/>
</dbReference>
<dbReference type="GO" id="GO:0031123">
    <property type="term" value="P:RNA 3'-end processing"/>
    <property type="evidence" value="ECO:0007669"/>
    <property type="project" value="UniProtKB-ARBA"/>
</dbReference>
<evidence type="ECO:0000313" key="9">
    <source>
        <dbReference type="Proteomes" id="UP000078200"/>
    </source>
</evidence>
<dbReference type="InterPro" id="IPR036866">
    <property type="entry name" value="RibonucZ/Hydroxyglut_hydro"/>
</dbReference>
<evidence type="ECO:0000256" key="2">
    <source>
        <dbReference type="ARBA" id="ARBA00011738"/>
    </source>
</evidence>